<sequence length="552" mass="63062">MKKTLLVVLLLTLPAFAWLIQPGYFPMHDDLQTTRLMEMEKCFRDGQIPCRWVLDLGYGFGYPLFNFYPPLPYLVGLPFRFMGLAYIDAIKIVGILGFVLCALNMYLLGRQLWGKKGGIISSLVYTYAPYHSVDLYVRGAMNEFWAMAFFPAIFYSSYRLIKTQSFRYVLLLALSISGLMLSHNLMLLIFAPVAVVWGLFWLFKFKKLSAIIPLAISVFWGFGLSAFFTLPVLFEQKFAHVETLTIGYFNFLAHFLDLRQILFRINWGYGESILGSGDTMSFALGYLQWIIPGLVLLSLLFSKKLREHKLLIFTLIIFTLGALFFSHSKSTPFWLKFKPLQFLQFPWRLLTVAVFSASLVSGAIGKTHTLKWLSGLFVLILLLNANYFRPRTWYVTMTDQEKFSGKSWVWQITGSIFDYLPIWAPMPPADPAGGDLGITSGLGEYQTLNKKTNYQSYRLNIVSDEAIAEIQTFYFPGWRVWLDGREVSVDPTRDPLLGRMQVDVSAGSHLLEARFTDTPVRILGNVLSAVSWLTIILFAIPIPWTRKKLSVT</sequence>
<accession>A0A1F4ZSB7</accession>
<keyword evidence="1" id="KW-1133">Transmembrane helix</keyword>
<feature type="transmembrane region" description="Helical" evidence="1">
    <location>
        <begin position="310"/>
        <end position="327"/>
    </location>
</feature>
<dbReference type="Proteomes" id="UP000176424">
    <property type="component" value="Unassembled WGS sequence"/>
</dbReference>
<dbReference type="Pfam" id="PF10131">
    <property type="entry name" value="PTPS_related"/>
    <property type="match status" value="1"/>
</dbReference>
<feature type="transmembrane region" description="Helical" evidence="1">
    <location>
        <begin position="372"/>
        <end position="388"/>
    </location>
</feature>
<dbReference type="AlphaFoldDB" id="A0A1F4ZSB7"/>
<proteinExistence type="predicted"/>
<evidence type="ECO:0000256" key="1">
    <source>
        <dbReference type="SAM" id="Phobius"/>
    </source>
</evidence>
<reference evidence="3 4" key="1">
    <citation type="journal article" date="2016" name="Nat. Commun.">
        <title>Thousands of microbial genomes shed light on interconnected biogeochemical processes in an aquifer system.</title>
        <authorList>
            <person name="Anantharaman K."/>
            <person name="Brown C.T."/>
            <person name="Hug L.A."/>
            <person name="Sharon I."/>
            <person name="Castelle C.J."/>
            <person name="Probst A.J."/>
            <person name="Thomas B.C."/>
            <person name="Singh A."/>
            <person name="Wilkins M.J."/>
            <person name="Karaoz U."/>
            <person name="Brodie E.L."/>
            <person name="Williams K.H."/>
            <person name="Hubbard S.S."/>
            <person name="Banfield J.F."/>
        </authorList>
    </citation>
    <scope>NUCLEOTIDE SEQUENCE [LARGE SCALE GENOMIC DNA]</scope>
</reference>
<feature type="transmembrane region" description="Helical" evidence="1">
    <location>
        <begin position="144"/>
        <end position="161"/>
    </location>
</feature>
<dbReference type="STRING" id="1797263.A2397_04065"/>
<keyword evidence="1" id="KW-0812">Transmembrane</keyword>
<feature type="transmembrane region" description="Helical" evidence="1">
    <location>
        <begin position="84"/>
        <end position="107"/>
    </location>
</feature>
<evidence type="ECO:0000313" key="3">
    <source>
        <dbReference type="EMBL" id="OGD08706.1"/>
    </source>
</evidence>
<feature type="domain" description="Membrane protein 6-pyruvoyl-tetrahydropterin synthase-related" evidence="2">
    <location>
        <begin position="65"/>
        <end position="382"/>
    </location>
</feature>
<feature type="transmembrane region" description="Helical" evidence="1">
    <location>
        <begin position="522"/>
        <end position="544"/>
    </location>
</feature>
<protein>
    <recommendedName>
        <fullName evidence="2">Membrane protein 6-pyruvoyl-tetrahydropterin synthase-related domain-containing protein</fullName>
    </recommendedName>
</protein>
<name>A0A1F4ZSB7_9BACT</name>
<feature type="transmembrane region" description="Helical" evidence="1">
    <location>
        <begin position="211"/>
        <end position="234"/>
    </location>
</feature>
<dbReference type="InterPro" id="IPR018776">
    <property type="entry name" value="Membrane_prot_PTPS-rel_domain"/>
</dbReference>
<feature type="transmembrane region" description="Helical" evidence="1">
    <location>
        <begin position="168"/>
        <end position="199"/>
    </location>
</feature>
<gene>
    <name evidence="3" type="ORF">A2397_04065</name>
</gene>
<keyword evidence="1" id="KW-0472">Membrane</keyword>
<comment type="caution">
    <text evidence="3">The sequence shown here is derived from an EMBL/GenBank/DDBJ whole genome shotgun (WGS) entry which is preliminary data.</text>
</comment>
<evidence type="ECO:0000259" key="2">
    <source>
        <dbReference type="Pfam" id="PF10131"/>
    </source>
</evidence>
<organism evidence="3 4">
    <name type="scientific">Candidatus Amesbacteria bacterium RIFOXYB1_FULL_44_23</name>
    <dbReference type="NCBI Taxonomy" id="1797263"/>
    <lineage>
        <taxon>Bacteria</taxon>
        <taxon>Candidatus Amesiibacteriota</taxon>
    </lineage>
</organism>
<evidence type="ECO:0000313" key="4">
    <source>
        <dbReference type="Proteomes" id="UP000176424"/>
    </source>
</evidence>
<dbReference type="EMBL" id="MEXR01000052">
    <property type="protein sequence ID" value="OGD08706.1"/>
    <property type="molecule type" value="Genomic_DNA"/>
</dbReference>
<feature type="transmembrane region" description="Helical" evidence="1">
    <location>
        <begin position="283"/>
        <end position="301"/>
    </location>
</feature>